<reference evidence="2 3" key="1">
    <citation type="submission" date="2017-01" db="EMBL/GenBank/DDBJ databases">
        <title>The cable genome- insights into the physiology and evolution of filamentous bacteria capable of sulfide oxidation via long distance electron transfer.</title>
        <authorList>
            <person name="Schreiber L."/>
            <person name="Bjerg J.T."/>
            <person name="Boggild A."/>
            <person name="Van De Vossenberg J."/>
            <person name="Meysman F."/>
            <person name="Nielsen L.P."/>
            <person name="Schramm A."/>
            <person name="Kjeldsen K.U."/>
        </authorList>
    </citation>
    <scope>NUCLEOTIDE SEQUENCE [LARGE SCALE GENOMIC DNA]</scope>
    <source>
        <strain evidence="2">MCF</strain>
    </source>
</reference>
<dbReference type="AlphaFoldDB" id="A0A3S3RMQ5"/>
<dbReference type="EMBL" id="MTKO01000120">
    <property type="protein sequence ID" value="RWX43410.1"/>
    <property type="molecule type" value="Genomic_DNA"/>
</dbReference>
<keyword evidence="3" id="KW-1185">Reference proteome</keyword>
<evidence type="ECO:0000313" key="3">
    <source>
        <dbReference type="Proteomes" id="UP000287853"/>
    </source>
</evidence>
<feature type="region of interest" description="Disordered" evidence="1">
    <location>
        <begin position="49"/>
        <end position="71"/>
    </location>
</feature>
<feature type="compositionally biased region" description="Basic and acidic residues" evidence="1">
    <location>
        <begin position="49"/>
        <end position="58"/>
    </location>
</feature>
<proteinExistence type="predicted"/>
<dbReference type="Pfam" id="PF09954">
    <property type="entry name" value="DUF2188"/>
    <property type="match status" value="1"/>
</dbReference>
<evidence type="ECO:0000256" key="1">
    <source>
        <dbReference type="SAM" id="MobiDB-lite"/>
    </source>
</evidence>
<name>A0A3S3RMQ5_9BACT</name>
<accession>A0A3S3RMQ5</accession>
<feature type="region of interest" description="Disordered" evidence="1">
    <location>
        <begin position="1"/>
        <end position="25"/>
    </location>
</feature>
<evidence type="ECO:0008006" key="4">
    <source>
        <dbReference type="Google" id="ProtNLM"/>
    </source>
</evidence>
<gene>
    <name evidence="2" type="ORF">H206_03128</name>
</gene>
<dbReference type="InterPro" id="IPR018691">
    <property type="entry name" value="DUF2188"/>
</dbReference>
<organism evidence="2 3">
    <name type="scientific">Candidatus Electrothrix aarhusensis</name>
    <dbReference type="NCBI Taxonomy" id="1859131"/>
    <lineage>
        <taxon>Bacteria</taxon>
        <taxon>Pseudomonadati</taxon>
        <taxon>Thermodesulfobacteriota</taxon>
        <taxon>Desulfobulbia</taxon>
        <taxon>Desulfobulbales</taxon>
        <taxon>Desulfobulbaceae</taxon>
        <taxon>Candidatus Electrothrix</taxon>
    </lineage>
</organism>
<protein>
    <recommendedName>
        <fullName evidence="4">DUF2188 domain-containing protein</fullName>
    </recommendedName>
</protein>
<dbReference type="Proteomes" id="UP000287853">
    <property type="component" value="Unassembled WGS sequence"/>
</dbReference>
<comment type="caution">
    <text evidence="2">The sequence shown here is derived from an EMBL/GenBank/DDBJ whole genome shotgun (WGS) entry which is preliminary data.</text>
</comment>
<evidence type="ECO:0000313" key="2">
    <source>
        <dbReference type="EMBL" id="RWX43410.1"/>
    </source>
</evidence>
<sequence>MSKQQDRDVYRRSDGKWANKRHDAQKEAYEAGRQNLINQGGGEISIHRADNCQIREKNTISPGNDDYPPKG</sequence>